<dbReference type="NCBIfam" id="NF002320">
    <property type="entry name" value="PRK01259.1"/>
    <property type="match status" value="1"/>
</dbReference>
<evidence type="ECO:0000256" key="4">
    <source>
        <dbReference type="ARBA" id="ARBA00022679"/>
    </source>
</evidence>
<dbReference type="GO" id="GO:0016301">
    <property type="term" value="F:kinase activity"/>
    <property type="evidence" value="ECO:0007669"/>
    <property type="project" value="UniProtKB-KW"/>
</dbReference>
<evidence type="ECO:0000256" key="8">
    <source>
        <dbReference type="ARBA" id="ARBA00022777"/>
    </source>
</evidence>
<evidence type="ECO:0000256" key="2">
    <source>
        <dbReference type="ARBA" id="ARBA00006478"/>
    </source>
</evidence>
<dbReference type="FunFam" id="3.40.50.2020:FF:000014">
    <property type="entry name" value="Ribose-phosphate pyrophosphokinase 1"/>
    <property type="match status" value="1"/>
</dbReference>
<organism evidence="13 14">
    <name type="scientific">Acanthamoeba castellanii (strain ATCC 30010 / Neff)</name>
    <dbReference type="NCBI Taxonomy" id="1257118"/>
    <lineage>
        <taxon>Eukaryota</taxon>
        <taxon>Amoebozoa</taxon>
        <taxon>Discosea</taxon>
        <taxon>Longamoebia</taxon>
        <taxon>Centramoebida</taxon>
        <taxon>Acanthamoebidae</taxon>
        <taxon>Acanthamoeba</taxon>
    </lineage>
</organism>
<dbReference type="InterPro" id="IPR000836">
    <property type="entry name" value="PRTase_dom"/>
</dbReference>
<evidence type="ECO:0000256" key="9">
    <source>
        <dbReference type="ARBA" id="ARBA00022840"/>
    </source>
</evidence>
<keyword evidence="7" id="KW-0547">Nucleotide-binding</keyword>
<dbReference type="EC" id="2.7.6.1" evidence="3"/>
<evidence type="ECO:0000256" key="3">
    <source>
        <dbReference type="ARBA" id="ARBA00013247"/>
    </source>
</evidence>
<dbReference type="STRING" id="1257118.L8GNS4"/>
<dbReference type="VEuPathDB" id="AmoebaDB:ACA1_271340"/>
<dbReference type="Pfam" id="PF14572">
    <property type="entry name" value="Pribosyl_synth"/>
    <property type="match status" value="1"/>
</dbReference>
<comment type="catalytic activity">
    <reaction evidence="11">
        <text>D-ribose 5-phosphate + ATP = 5-phospho-alpha-D-ribose 1-diphosphate + AMP + H(+)</text>
        <dbReference type="Rhea" id="RHEA:15609"/>
        <dbReference type="ChEBI" id="CHEBI:15378"/>
        <dbReference type="ChEBI" id="CHEBI:30616"/>
        <dbReference type="ChEBI" id="CHEBI:58017"/>
        <dbReference type="ChEBI" id="CHEBI:78346"/>
        <dbReference type="ChEBI" id="CHEBI:456215"/>
        <dbReference type="EC" id="2.7.6.1"/>
    </reaction>
</comment>
<dbReference type="GO" id="GO:0002189">
    <property type="term" value="C:ribose phosphate diphosphokinase complex"/>
    <property type="evidence" value="ECO:0007669"/>
    <property type="project" value="TreeGrafter"/>
</dbReference>
<sequence>MERPGDDEASGYVIKALMGNANPKLGKDISEALGVRLCDCEVAKFADGEINMQIKENIRGADTIKLSSAKRITAVIPYYGYARQDRKTRPRVPISASAVAQLIETMGADRVVTVDLHCGQIQGFFHHTPVDNLFAEGEFIDTLRLKYPEPADVVIVSPDAGGVLRARRVADKLHAENVATILKRRAQANVIEAMQIVGSVDGKKCVIIDDIIDTAGTLCKAAELLKENGATDVIACATHGVFSGGAAMDRINASCLTAVYVTDSIPQEHNKARCDKLHVLSIAPLLARAIRRIHEEKSLSVLFGNTL</sequence>
<dbReference type="GO" id="GO:0004749">
    <property type="term" value="F:ribose phosphate diphosphokinase activity"/>
    <property type="evidence" value="ECO:0007669"/>
    <property type="project" value="UniProtKB-EC"/>
</dbReference>
<dbReference type="SMART" id="SM01400">
    <property type="entry name" value="Pribosyltran_N"/>
    <property type="match status" value="1"/>
</dbReference>
<dbReference type="OrthoDB" id="413572at2759"/>
<dbReference type="GO" id="GO:0006015">
    <property type="term" value="P:5-phosphoribose 1-diphosphate biosynthetic process"/>
    <property type="evidence" value="ECO:0007669"/>
    <property type="project" value="TreeGrafter"/>
</dbReference>
<dbReference type="KEGG" id="acan:ACA1_271340"/>
<dbReference type="Pfam" id="PF13793">
    <property type="entry name" value="Pribosyltran_N"/>
    <property type="match status" value="1"/>
</dbReference>
<dbReference type="InterPro" id="IPR005946">
    <property type="entry name" value="Rib-P_diPkinase"/>
</dbReference>
<dbReference type="OMA" id="LLPEHKC"/>
<comment type="similarity">
    <text evidence="2">Belongs to the ribose-phosphate pyrophosphokinase family.</text>
</comment>
<dbReference type="AlphaFoldDB" id="L8GNS4"/>
<dbReference type="InterPro" id="IPR029057">
    <property type="entry name" value="PRTase-like"/>
</dbReference>
<gene>
    <name evidence="13" type="ORF">ACA1_271340</name>
</gene>
<dbReference type="EMBL" id="KB008049">
    <property type="protein sequence ID" value="ELR14599.1"/>
    <property type="molecule type" value="Genomic_DNA"/>
</dbReference>
<dbReference type="NCBIfam" id="TIGR01251">
    <property type="entry name" value="ribP_PPkin"/>
    <property type="match status" value="1"/>
</dbReference>
<keyword evidence="6" id="KW-0545">Nucleotide biosynthesis</keyword>
<dbReference type="PANTHER" id="PTHR10210:SF32">
    <property type="entry name" value="RIBOSE-PHOSPHATE PYROPHOSPHOKINASE 2"/>
    <property type="match status" value="1"/>
</dbReference>
<dbReference type="CDD" id="cd06223">
    <property type="entry name" value="PRTases_typeI"/>
    <property type="match status" value="1"/>
</dbReference>
<accession>L8GNS4</accession>
<evidence type="ECO:0000256" key="7">
    <source>
        <dbReference type="ARBA" id="ARBA00022741"/>
    </source>
</evidence>
<dbReference type="InterPro" id="IPR029099">
    <property type="entry name" value="Pribosyltran_N"/>
</dbReference>
<dbReference type="GO" id="GO:0000287">
    <property type="term" value="F:magnesium ion binding"/>
    <property type="evidence" value="ECO:0007669"/>
    <property type="project" value="InterPro"/>
</dbReference>
<keyword evidence="5" id="KW-0479">Metal-binding</keyword>
<dbReference type="Gene3D" id="3.40.50.2020">
    <property type="match status" value="3"/>
</dbReference>
<comment type="pathway">
    <text evidence="1">Metabolic intermediate biosynthesis; 5-phospho-alpha-D-ribose 1-diphosphate biosynthesis; 5-phospho-alpha-D-ribose 1-diphosphate from D-ribose 5-phosphate (route I): step 1/1.</text>
</comment>
<evidence type="ECO:0000313" key="13">
    <source>
        <dbReference type="EMBL" id="ELR14599.1"/>
    </source>
</evidence>
<dbReference type="Proteomes" id="UP000011083">
    <property type="component" value="Unassembled WGS sequence"/>
</dbReference>
<evidence type="ECO:0000259" key="12">
    <source>
        <dbReference type="Pfam" id="PF13793"/>
    </source>
</evidence>
<evidence type="ECO:0000256" key="6">
    <source>
        <dbReference type="ARBA" id="ARBA00022727"/>
    </source>
</evidence>
<evidence type="ECO:0000256" key="5">
    <source>
        <dbReference type="ARBA" id="ARBA00022723"/>
    </source>
</evidence>
<keyword evidence="14" id="KW-1185">Reference proteome</keyword>
<protein>
    <recommendedName>
        <fullName evidence="3">ribose-phosphate diphosphokinase</fullName>
        <ecNumber evidence="3">2.7.6.1</ecNumber>
    </recommendedName>
</protein>
<evidence type="ECO:0000256" key="10">
    <source>
        <dbReference type="ARBA" id="ARBA00022842"/>
    </source>
</evidence>
<keyword evidence="10" id="KW-0460">Magnesium</keyword>
<feature type="domain" description="Ribose-phosphate pyrophosphokinase N-terminal" evidence="12">
    <location>
        <begin position="62"/>
        <end position="107"/>
    </location>
</feature>
<name>L8GNS4_ACACF</name>
<reference evidence="13 14" key="1">
    <citation type="journal article" date="2013" name="Genome Biol.">
        <title>Genome of Acanthamoeba castellanii highlights extensive lateral gene transfer and early evolution of tyrosine kinase signaling.</title>
        <authorList>
            <person name="Clarke M."/>
            <person name="Lohan A.J."/>
            <person name="Liu B."/>
            <person name="Lagkouvardos I."/>
            <person name="Roy S."/>
            <person name="Zafar N."/>
            <person name="Bertelli C."/>
            <person name="Schilde C."/>
            <person name="Kianianmomeni A."/>
            <person name="Burglin T.R."/>
            <person name="Frech C."/>
            <person name="Turcotte B."/>
            <person name="Kopec K.O."/>
            <person name="Synnott J.M."/>
            <person name="Choo C."/>
            <person name="Paponov I."/>
            <person name="Finkler A."/>
            <person name="Soon Heng Tan C."/>
            <person name="Hutchins A.P."/>
            <person name="Weinmeier T."/>
            <person name="Rattei T."/>
            <person name="Chu J.S."/>
            <person name="Gimenez G."/>
            <person name="Irimia M."/>
            <person name="Rigden D.J."/>
            <person name="Fitzpatrick D.A."/>
            <person name="Lorenzo-Morales J."/>
            <person name="Bateman A."/>
            <person name="Chiu C.H."/>
            <person name="Tang P."/>
            <person name="Hegemann P."/>
            <person name="Fromm H."/>
            <person name="Raoult D."/>
            <person name="Greub G."/>
            <person name="Miranda-Saavedra D."/>
            <person name="Chen N."/>
            <person name="Nash P."/>
            <person name="Ginger M.L."/>
            <person name="Horn M."/>
            <person name="Schaap P."/>
            <person name="Caler L."/>
            <person name="Loftus B."/>
        </authorList>
    </citation>
    <scope>NUCLEOTIDE SEQUENCE [LARGE SCALE GENOMIC DNA]</scope>
    <source>
        <strain evidence="13 14">Neff</strain>
    </source>
</reference>
<dbReference type="RefSeq" id="XP_004336612.1">
    <property type="nucleotide sequence ID" value="XM_004336564.1"/>
</dbReference>
<evidence type="ECO:0000313" key="14">
    <source>
        <dbReference type="Proteomes" id="UP000011083"/>
    </source>
</evidence>
<dbReference type="GeneID" id="14915192"/>
<evidence type="ECO:0000256" key="1">
    <source>
        <dbReference type="ARBA" id="ARBA00004996"/>
    </source>
</evidence>
<dbReference type="PANTHER" id="PTHR10210">
    <property type="entry name" value="RIBOSE-PHOSPHATE DIPHOSPHOKINASE FAMILY MEMBER"/>
    <property type="match status" value="1"/>
</dbReference>
<proteinExistence type="inferred from homology"/>
<dbReference type="FunFam" id="3.40.50.2020:FF:000002">
    <property type="entry name" value="Ribose-phosphate pyrophosphokinase"/>
    <property type="match status" value="1"/>
</dbReference>
<keyword evidence="9" id="KW-0067">ATP-binding</keyword>
<keyword evidence="8" id="KW-0418">Kinase</keyword>
<keyword evidence="4" id="KW-0808">Transferase</keyword>
<dbReference type="GO" id="GO:0005737">
    <property type="term" value="C:cytoplasm"/>
    <property type="evidence" value="ECO:0007669"/>
    <property type="project" value="TreeGrafter"/>
</dbReference>
<dbReference type="SUPFAM" id="SSF53271">
    <property type="entry name" value="PRTase-like"/>
    <property type="match status" value="1"/>
</dbReference>
<evidence type="ECO:0000256" key="11">
    <source>
        <dbReference type="ARBA" id="ARBA00049535"/>
    </source>
</evidence>
<dbReference type="GO" id="GO:0005524">
    <property type="term" value="F:ATP binding"/>
    <property type="evidence" value="ECO:0007669"/>
    <property type="project" value="UniProtKB-KW"/>
</dbReference>
<dbReference type="GO" id="GO:0006164">
    <property type="term" value="P:purine nucleotide biosynthetic process"/>
    <property type="evidence" value="ECO:0007669"/>
    <property type="project" value="TreeGrafter"/>
</dbReference>